<dbReference type="EMBL" id="BNEK01000005">
    <property type="protein sequence ID" value="GHJ32170.1"/>
    <property type="molecule type" value="Genomic_DNA"/>
</dbReference>
<dbReference type="PROSITE" id="PS50893">
    <property type="entry name" value="ABC_TRANSPORTER_2"/>
    <property type="match status" value="2"/>
</dbReference>
<feature type="transmembrane region" description="Helical" evidence="9">
    <location>
        <begin position="29"/>
        <end position="48"/>
    </location>
</feature>
<comment type="similarity">
    <text evidence="2">Belongs to the ABC transporter superfamily.</text>
</comment>
<comment type="similarity">
    <text evidence="9">Belongs to the binding-protein-dependent transport system permease family.</text>
</comment>
<dbReference type="SUPFAM" id="SSF161098">
    <property type="entry name" value="MetI-like"/>
    <property type="match status" value="1"/>
</dbReference>
<dbReference type="InterPro" id="IPR017871">
    <property type="entry name" value="ABC_transporter-like_CS"/>
</dbReference>
<evidence type="ECO:0000256" key="7">
    <source>
        <dbReference type="ARBA" id="ARBA00022989"/>
    </source>
</evidence>
<evidence type="ECO:0008006" key="15">
    <source>
        <dbReference type="Google" id="ProtNLM"/>
    </source>
</evidence>
<reference evidence="13" key="1">
    <citation type="submission" date="2024-05" db="EMBL/GenBank/DDBJ databases">
        <title>Whole genome shotgun sequence of Streptomyces hygroscopicus NBRC 113678.</title>
        <authorList>
            <person name="Komaki H."/>
            <person name="Tamura T."/>
        </authorList>
    </citation>
    <scope>NUCLEOTIDE SEQUENCE</scope>
    <source>
        <strain evidence="13">N11-34</strain>
    </source>
</reference>
<evidence type="ECO:0000313" key="13">
    <source>
        <dbReference type="EMBL" id="GHJ32170.1"/>
    </source>
</evidence>
<dbReference type="InterPro" id="IPR027417">
    <property type="entry name" value="P-loop_NTPase"/>
</dbReference>
<dbReference type="SMART" id="SM00382">
    <property type="entry name" value="AAA"/>
    <property type="match status" value="2"/>
</dbReference>
<dbReference type="Gene3D" id="3.40.50.300">
    <property type="entry name" value="P-loop containing nucleotide triphosphate hydrolases"/>
    <property type="match status" value="2"/>
</dbReference>
<evidence type="ECO:0000256" key="3">
    <source>
        <dbReference type="ARBA" id="ARBA00022448"/>
    </source>
</evidence>
<feature type="domain" description="ABC transporter" evidence="11">
    <location>
        <begin position="587"/>
        <end position="817"/>
    </location>
</feature>
<evidence type="ECO:0000256" key="6">
    <source>
        <dbReference type="ARBA" id="ARBA00022840"/>
    </source>
</evidence>
<comment type="caution">
    <text evidence="13">The sequence shown here is derived from an EMBL/GenBank/DDBJ whole genome shotgun (WGS) entry which is preliminary data.</text>
</comment>
<dbReference type="InterPro" id="IPR003439">
    <property type="entry name" value="ABC_transporter-like_ATP-bd"/>
</dbReference>
<keyword evidence="8 9" id="KW-0472">Membrane</keyword>
<evidence type="ECO:0000256" key="5">
    <source>
        <dbReference type="ARBA" id="ARBA00022741"/>
    </source>
</evidence>
<dbReference type="InterPro" id="IPR050319">
    <property type="entry name" value="ABC_transp_ATP-bind"/>
</dbReference>
<dbReference type="PANTHER" id="PTHR43776">
    <property type="entry name" value="TRANSPORT ATP-BINDING PROTEIN"/>
    <property type="match status" value="1"/>
</dbReference>
<evidence type="ECO:0000259" key="11">
    <source>
        <dbReference type="PROSITE" id="PS50893"/>
    </source>
</evidence>
<evidence type="ECO:0000256" key="2">
    <source>
        <dbReference type="ARBA" id="ARBA00005417"/>
    </source>
</evidence>
<dbReference type="InterPro" id="IPR035906">
    <property type="entry name" value="MetI-like_sf"/>
</dbReference>
<gene>
    <name evidence="13" type="ORF">TPA0910_66030</name>
</gene>
<keyword evidence="5" id="KW-0547">Nucleotide-binding</keyword>
<keyword evidence="3 9" id="KW-0813">Transport</keyword>
<dbReference type="RefSeq" id="WP_236258899.1">
    <property type="nucleotide sequence ID" value="NZ_BNEK01000005.1"/>
</dbReference>
<feature type="domain" description="ABC transmembrane type-1" evidence="12">
    <location>
        <begin position="86"/>
        <end position="275"/>
    </location>
</feature>
<sequence>MTATHSSPGGSAGSPRAAAPGRPARRKPVAAVLFGLLVLLALCGPWLAPHDPLTGAGIPYAPVSGDHLLGTDHLGADVLSRVLAGGRVLVLVTLAVLLAAYALGTAAGMLAAYRGGWAETLVMRLADVLLGLPPLVLIAVITTGTGPGVFGVAISVVAVMLPDIARIVRASTVQALAHDYVEVAVARGETTRSVLFREVLPNLAVALGADAGVRFVGAAYAVATAGFLGLGAQPPTPDWGLMILENRGGLALQPLAVLAPSAMLLALLLTAGLMVDGFGPLSAVRGAVRSKAAVRRRRTGRDRGREPAGVREDGLAAVARGLSLTVTETGRPVVRDVDLSVPRGAVVALIGDSGSGKTSTALALLGHTAPGLEKESGTVRLLGTDIGGLSGEALRALRARSVAYVAQDPRTSLPMHLCVGTLLDEQLRLLGIPAAARRAKAEAVLRRLSLPSDTAFLSRRPHQLSGGQRQRLAIAAALARDPELLVLDEPTSALDPENTARLLDEVVALCRDASAAVLLISHDLAAVAEVADTVVVMSEGRVVDSGSAELLRSHVPGQGGEDTPLTPPRPRDGAGPSQECVAGGDLLRVEGLTVDRGRSGRVLSDVSLAVPPSGRLCVIGPSGSGKSTLLRAITGLVEPVGGRVLLEGEPLAPALARREQDQLRRLQLVPQNPYDSLNPRHSVRRIVGRPLWQFGLVPDEAVERETQALLARVGLTPEHAARRPAALSGGERQRVALARALAARPDVLLCDEVTSALDRSTALMVLDLLDEVCRELGTALVVVTHDRMVVDRMGGPTAEVAEGLLVHTGTDRPATSV</sequence>
<accession>A0ABQ3U999</accession>
<evidence type="ECO:0000256" key="10">
    <source>
        <dbReference type="SAM" id="MobiDB-lite"/>
    </source>
</evidence>
<evidence type="ECO:0000313" key="14">
    <source>
        <dbReference type="Proteomes" id="UP001054854"/>
    </source>
</evidence>
<feature type="region of interest" description="Disordered" evidence="10">
    <location>
        <begin position="1"/>
        <end position="23"/>
    </location>
</feature>
<keyword evidence="14" id="KW-1185">Reference proteome</keyword>
<feature type="compositionally biased region" description="Low complexity" evidence="10">
    <location>
        <begin position="1"/>
        <end position="22"/>
    </location>
</feature>
<dbReference type="Proteomes" id="UP001054854">
    <property type="component" value="Unassembled WGS sequence"/>
</dbReference>
<dbReference type="Pfam" id="PF00005">
    <property type="entry name" value="ABC_tran"/>
    <property type="match status" value="2"/>
</dbReference>
<feature type="region of interest" description="Disordered" evidence="10">
    <location>
        <begin position="552"/>
        <end position="577"/>
    </location>
</feature>
<comment type="subcellular location">
    <subcellularLocation>
        <location evidence="9">Cell membrane</location>
        <topology evidence="9">Multi-pass membrane protein</topology>
    </subcellularLocation>
    <subcellularLocation>
        <location evidence="1">Membrane</location>
        <topology evidence="1">Multi-pass membrane protein</topology>
    </subcellularLocation>
</comment>
<dbReference type="SUPFAM" id="SSF52540">
    <property type="entry name" value="P-loop containing nucleoside triphosphate hydrolases"/>
    <property type="match status" value="2"/>
</dbReference>
<keyword evidence="6" id="KW-0067">ATP-binding</keyword>
<evidence type="ECO:0000256" key="4">
    <source>
        <dbReference type="ARBA" id="ARBA00022692"/>
    </source>
</evidence>
<evidence type="ECO:0000256" key="9">
    <source>
        <dbReference type="RuleBase" id="RU363032"/>
    </source>
</evidence>
<protein>
    <recommendedName>
        <fullName evidence="15">ABC transporter ATP-binding protein</fullName>
    </recommendedName>
</protein>
<keyword evidence="7 9" id="KW-1133">Transmembrane helix</keyword>
<organism evidence="13 14">
    <name type="scientific">Streptomyces hygroscopicus</name>
    <dbReference type="NCBI Taxonomy" id="1912"/>
    <lineage>
        <taxon>Bacteria</taxon>
        <taxon>Bacillati</taxon>
        <taxon>Actinomycetota</taxon>
        <taxon>Actinomycetes</taxon>
        <taxon>Kitasatosporales</taxon>
        <taxon>Streptomycetaceae</taxon>
        <taxon>Streptomyces</taxon>
        <taxon>Streptomyces violaceusniger group</taxon>
    </lineage>
</organism>
<evidence type="ECO:0000259" key="12">
    <source>
        <dbReference type="PROSITE" id="PS50928"/>
    </source>
</evidence>
<dbReference type="CDD" id="cd03257">
    <property type="entry name" value="ABC_NikE_OppD_transporters"/>
    <property type="match status" value="1"/>
</dbReference>
<dbReference type="Gene3D" id="1.10.3720.10">
    <property type="entry name" value="MetI-like"/>
    <property type="match status" value="1"/>
</dbReference>
<feature type="transmembrane region" description="Helical" evidence="9">
    <location>
        <begin position="88"/>
        <end position="113"/>
    </location>
</feature>
<dbReference type="InterPro" id="IPR000515">
    <property type="entry name" value="MetI-like"/>
</dbReference>
<dbReference type="Pfam" id="PF00528">
    <property type="entry name" value="BPD_transp_1"/>
    <property type="match status" value="1"/>
</dbReference>
<feature type="transmembrane region" description="Helical" evidence="9">
    <location>
        <begin position="255"/>
        <end position="275"/>
    </location>
</feature>
<feature type="domain" description="ABC transporter" evidence="11">
    <location>
        <begin position="319"/>
        <end position="564"/>
    </location>
</feature>
<dbReference type="PANTHER" id="PTHR43776:SF7">
    <property type="entry name" value="D,D-DIPEPTIDE TRANSPORT ATP-BINDING PROTEIN DDPF-RELATED"/>
    <property type="match status" value="1"/>
</dbReference>
<dbReference type="CDD" id="cd06261">
    <property type="entry name" value="TM_PBP2"/>
    <property type="match status" value="1"/>
</dbReference>
<dbReference type="PROSITE" id="PS00211">
    <property type="entry name" value="ABC_TRANSPORTER_1"/>
    <property type="match status" value="2"/>
</dbReference>
<dbReference type="InterPro" id="IPR003593">
    <property type="entry name" value="AAA+_ATPase"/>
</dbReference>
<evidence type="ECO:0000256" key="1">
    <source>
        <dbReference type="ARBA" id="ARBA00004141"/>
    </source>
</evidence>
<proteinExistence type="inferred from homology"/>
<dbReference type="PROSITE" id="PS50928">
    <property type="entry name" value="ABC_TM1"/>
    <property type="match status" value="1"/>
</dbReference>
<evidence type="ECO:0000256" key="8">
    <source>
        <dbReference type="ARBA" id="ARBA00023136"/>
    </source>
</evidence>
<keyword evidence="4 9" id="KW-0812">Transmembrane</keyword>
<name>A0ABQ3U999_STRHY</name>